<feature type="binding site" evidence="2">
    <location>
        <position position="57"/>
    </location>
    <ligand>
        <name>Fe cation</name>
        <dbReference type="ChEBI" id="CHEBI:24875"/>
    </ligand>
</feature>
<dbReference type="InterPro" id="IPR014710">
    <property type="entry name" value="RmlC-like_jellyroll"/>
</dbReference>
<evidence type="ECO:0000256" key="1">
    <source>
        <dbReference type="ARBA" id="ARBA00008416"/>
    </source>
</evidence>
<dbReference type="Pfam" id="PF17954">
    <property type="entry name" value="Pirin_C_2"/>
    <property type="match status" value="1"/>
</dbReference>
<dbReference type="AlphaFoldDB" id="A0A1A5YQV7"/>
<feature type="domain" description="Pirin N-terminal" evidence="4">
    <location>
        <begin position="14"/>
        <end position="118"/>
    </location>
</feature>
<dbReference type="EMBL" id="LYPA01000031">
    <property type="protein sequence ID" value="OBR67790.1"/>
    <property type="molecule type" value="Genomic_DNA"/>
</dbReference>
<evidence type="ECO:0000259" key="4">
    <source>
        <dbReference type="Pfam" id="PF02678"/>
    </source>
</evidence>
<dbReference type="CDD" id="cd02910">
    <property type="entry name" value="cupin_Yhhw_N"/>
    <property type="match status" value="1"/>
</dbReference>
<dbReference type="PIRSF" id="PIRSF006232">
    <property type="entry name" value="Pirin"/>
    <property type="match status" value="1"/>
</dbReference>
<keyword evidence="2" id="KW-0408">Iron</keyword>
<dbReference type="OrthoDB" id="321327at2"/>
<evidence type="ECO:0000313" key="7">
    <source>
        <dbReference type="Proteomes" id="UP000092024"/>
    </source>
</evidence>
<dbReference type="Gene3D" id="2.60.120.10">
    <property type="entry name" value="Jelly Rolls"/>
    <property type="match status" value="2"/>
</dbReference>
<dbReference type="InterPro" id="IPR012093">
    <property type="entry name" value="Pirin"/>
</dbReference>
<dbReference type="InterPro" id="IPR003829">
    <property type="entry name" value="Pirin_N_dom"/>
</dbReference>
<dbReference type="InterPro" id="IPR041602">
    <property type="entry name" value="Quercetinase_C"/>
</dbReference>
<dbReference type="PANTHER" id="PTHR43212">
    <property type="entry name" value="QUERCETIN 2,3-DIOXYGENASE"/>
    <property type="match status" value="1"/>
</dbReference>
<gene>
    <name evidence="6" type="ORF">A7K91_08640</name>
</gene>
<feature type="binding site" evidence="2">
    <location>
        <position position="101"/>
    </location>
    <ligand>
        <name>Fe cation</name>
        <dbReference type="ChEBI" id="CHEBI:24875"/>
    </ligand>
</feature>
<dbReference type="Proteomes" id="UP000092024">
    <property type="component" value="Unassembled WGS sequence"/>
</dbReference>
<keyword evidence="2" id="KW-0479">Metal-binding</keyword>
<feature type="domain" description="Quercetin 2,3-dioxygenase C-terminal cupin" evidence="5">
    <location>
        <begin position="147"/>
        <end position="231"/>
    </location>
</feature>
<proteinExistence type="inferred from homology"/>
<evidence type="ECO:0000256" key="2">
    <source>
        <dbReference type="PIRSR" id="PIRSR006232-1"/>
    </source>
</evidence>
<feature type="binding site" evidence="2">
    <location>
        <position position="103"/>
    </location>
    <ligand>
        <name>Fe cation</name>
        <dbReference type="ChEBI" id="CHEBI:24875"/>
    </ligand>
</feature>
<keyword evidence="7" id="KW-1185">Reference proteome</keyword>
<dbReference type="Pfam" id="PF02678">
    <property type="entry name" value="Pirin"/>
    <property type="match status" value="1"/>
</dbReference>
<comment type="cofactor">
    <cofactor evidence="2">
        <name>Fe cation</name>
        <dbReference type="ChEBI" id="CHEBI:24875"/>
    </cofactor>
    <text evidence="2">Binds 1 Fe cation per subunit.</text>
</comment>
<evidence type="ECO:0000313" key="6">
    <source>
        <dbReference type="EMBL" id="OBR67790.1"/>
    </source>
</evidence>
<feature type="binding site" evidence="2">
    <location>
        <position position="59"/>
    </location>
    <ligand>
        <name>Fe cation</name>
        <dbReference type="ChEBI" id="CHEBI:24875"/>
    </ligand>
</feature>
<name>A0A1A5YQV7_9BACL</name>
<reference evidence="6 7" key="1">
    <citation type="submission" date="2016-05" db="EMBL/GenBank/DDBJ databases">
        <title>Paenibacillus oryzae. sp. nov., isolated from the rice root.</title>
        <authorList>
            <person name="Zhang J."/>
            <person name="Zhang X."/>
        </authorList>
    </citation>
    <scope>NUCLEOTIDE SEQUENCE [LARGE SCALE GENOMIC DNA]</scope>
    <source>
        <strain evidence="6 7">1DrF-4</strain>
    </source>
</reference>
<dbReference type="InterPro" id="IPR011051">
    <property type="entry name" value="RmlC_Cupin_sf"/>
</dbReference>
<accession>A0A1A5YQV7</accession>
<comment type="caution">
    <text evidence="6">The sequence shown here is derived from an EMBL/GenBank/DDBJ whole genome shotgun (WGS) entry which is preliminary data.</text>
</comment>
<dbReference type="RefSeq" id="WP_068680161.1">
    <property type="nucleotide sequence ID" value="NZ_LYPA01000031.1"/>
</dbReference>
<dbReference type="STRING" id="1844972.A7K91_08640"/>
<evidence type="ECO:0000259" key="5">
    <source>
        <dbReference type="Pfam" id="PF17954"/>
    </source>
</evidence>
<evidence type="ECO:0000256" key="3">
    <source>
        <dbReference type="RuleBase" id="RU003457"/>
    </source>
</evidence>
<dbReference type="SUPFAM" id="SSF51182">
    <property type="entry name" value="RmlC-like cupins"/>
    <property type="match status" value="1"/>
</dbReference>
<dbReference type="PANTHER" id="PTHR43212:SF3">
    <property type="entry name" value="QUERCETIN 2,3-DIOXYGENASE"/>
    <property type="match status" value="1"/>
</dbReference>
<protein>
    <submittedName>
        <fullName evidence="6">Pirin</fullName>
    </submittedName>
</protein>
<dbReference type="GO" id="GO:0046872">
    <property type="term" value="F:metal ion binding"/>
    <property type="evidence" value="ECO:0007669"/>
    <property type="project" value="UniProtKB-KW"/>
</dbReference>
<sequence length="232" mass="25049">MIKVLPAAERHETDMGWLQSRPVYSFGGYQDPSRSGFGAMRVCNDDRLAPGKGFGAHPHSDMEIVSIVLEGEIRHEDSLGNNVTTSFGEVQVMSAGSGVIHTEFNASSETELRLLQLWFMPDVRGKAPDYKAGAFSVEGLRNTLLPVVSSKAGDGTLPIGQDMTIFLSRLDAGGELVHQSAADRKQFLYVIEGSLNASGTALGADDVAEIQRQEALVLSAVSETFFMLIDMP</sequence>
<comment type="similarity">
    <text evidence="1 3">Belongs to the pirin family.</text>
</comment>
<organism evidence="6 7">
    <name type="scientific">Paenibacillus oryzae</name>
    <dbReference type="NCBI Taxonomy" id="1844972"/>
    <lineage>
        <taxon>Bacteria</taxon>
        <taxon>Bacillati</taxon>
        <taxon>Bacillota</taxon>
        <taxon>Bacilli</taxon>
        <taxon>Bacillales</taxon>
        <taxon>Paenibacillaceae</taxon>
        <taxon>Paenibacillus</taxon>
    </lineage>
</organism>